<dbReference type="Pfam" id="PF00535">
    <property type="entry name" value="Glycos_transf_2"/>
    <property type="match status" value="1"/>
</dbReference>
<dbReference type="RefSeq" id="WP_031415546.1">
    <property type="nucleotide sequence ID" value="NZ_CP011076.1"/>
</dbReference>
<dbReference type="InterPro" id="IPR029044">
    <property type="entry name" value="Nucleotide-diphossugar_trans"/>
</dbReference>
<dbReference type="Gene3D" id="3.90.550.10">
    <property type="entry name" value="Spore Coat Polysaccharide Biosynthesis Protein SpsA, Chain A"/>
    <property type="match status" value="1"/>
</dbReference>
<dbReference type="CDD" id="cd02511">
    <property type="entry name" value="Beta4Glucosyltransferase"/>
    <property type="match status" value="1"/>
</dbReference>
<gene>
    <name evidence="2" type="ORF">EX87_22030</name>
</gene>
<keyword evidence="2" id="KW-0808">Transferase</keyword>
<organism evidence="2">
    <name type="scientific">Brevibacillus laterosporus</name>
    <name type="common">Bacillus laterosporus</name>
    <dbReference type="NCBI Taxonomy" id="1465"/>
    <lineage>
        <taxon>Bacteria</taxon>
        <taxon>Bacillati</taxon>
        <taxon>Bacillota</taxon>
        <taxon>Bacilli</taxon>
        <taxon>Bacillales</taxon>
        <taxon>Paenibacillaceae</taxon>
        <taxon>Brevibacillus</taxon>
    </lineage>
</organism>
<proteinExistence type="predicted"/>
<accession>A0A0F6Y0W1</accession>
<name>A0A0F6Y0W1_BRELA</name>
<feature type="domain" description="Glycosyltransferase 2-like" evidence="1">
    <location>
        <begin position="5"/>
        <end position="119"/>
    </location>
</feature>
<dbReference type="EMBL" id="CP011076">
    <property type="protein sequence ID" value="AKF96216.1"/>
    <property type="molecule type" value="Genomic_DNA"/>
</dbReference>
<reference evidence="2" key="1">
    <citation type="submission" date="2015-03" db="EMBL/GenBank/DDBJ databases">
        <title>MIGS Cultured Bacterial/Archaeal sample from Brevibacillus laterosporus.</title>
        <authorList>
            <person name="Zeng D."/>
            <person name="Zhu L."/>
            <person name="Dong G."/>
            <person name="Ye W."/>
            <person name="Ren D."/>
            <person name="Wu L."/>
            <person name="Xu J."/>
            <person name="Li G."/>
            <person name="Guo L."/>
        </authorList>
    </citation>
    <scope>NUCLEOTIDE SEQUENCE</scope>
    <source>
        <strain evidence="2">B9</strain>
        <plasmid evidence="2">unnamed2</plasmid>
    </source>
</reference>
<protein>
    <submittedName>
        <fullName evidence="2">Glycosyl transferase</fullName>
    </submittedName>
</protein>
<dbReference type="InterPro" id="IPR011990">
    <property type="entry name" value="TPR-like_helical_dom_sf"/>
</dbReference>
<dbReference type="AlphaFoldDB" id="A0A0F6Y0W1"/>
<evidence type="ECO:0000259" key="1">
    <source>
        <dbReference type="Pfam" id="PF00535"/>
    </source>
</evidence>
<dbReference type="PANTHER" id="PTHR43630">
    <property type="entry name" value="POLY-BETA-1,6-N-ACETYL-D-GLUCOSAMINE SYNTHASE"/>
    <property type="match status" value="1"/>
</dbReference>
<sequence length="364" mass="43259">MITISLCMIVKNEEDSLARCLDSVRDLVDEINIIDTGSTDGTVELAKKYTDRVFFFEWIDDFSAARNFAFTKATQEYILHLDADDYLLEIDRERLRTLKETLDPAVDSVTMKYHTAFDEFDNPIMSFRRNRLVKRSNNFQWIGAVHEYLSVWGKIIDSDIAVTHKKIHQQEGYSTRNLRIYEKKLERGEEFTIRDLYYYANELRDHSFHEKAIEYYIKMLDSKQGWIEDEINACYKIADCYVALGNKEKELEYIIKAFSYDTPRAEACCRLGHIFFSRKEYLKAIFWYDLATKVKRPDTWGFFTEACWTWLPHIQLCVCYNRIGQNEKAYEHNEQVGKYRPNDPKYLFNKKLIEELLNKEESDS</sequence>
<evidence type="ECO:0000313" key="2">
    <source>
        <dbReference type="EMBL" id="AKF96216.1"/>
    </source>
</evidence>
<dbReference type="GO" id="GO:0016740">
    <property type="term" value="F:transferase activity"/>
    <property type="evidence" value="ECO:0007669"/>
    <property type="project" value="UniProtKB-KW"/>
</dbReference>
<keyword evidence="2" id="KW-0614">Plasmid</keyword>
<dbReference type="InterPro" id="IPR019734">
    <property type="entry name" value="TPR_rpt"/>
</dbReference>
<dbReference type="SMART" id="SM00028">
    <property type="entry name" value="TPR"/>
    <property type="match status" value="2"/>
</dbReference>
<dbReference type="SUPFAM" id="SSF53448">
    <property type="entry name" value="Nucleotide-diphospho-sugar transferases"/>
    <property type="match status" value="1"/>
</dbReference>
<dbReference type="Pfam" id="PF13181">
    <property type="entry name" value="TPR_8"/>
    <property type="match status" value="2"/>
</dbReference>
<geneLocation type="plasmid" evidence="2">
    <name>unnamed2</name>
</geneLocation>
<dbReference type="InterPro" id="IPR001173">
    <property type="entry name" value="Glyco_trans_2-like"/>
</dbReference>
<dbReference type="Gene3D" id="1.25.40.10">
    <property type="entry name" value="Tetratricopeptide repeat domain"/>
    <property type="match status" value="1"/>
</dbReference>
<dbReference type="PANTHER" id="PTHR43630:SF2">
    <property type="entry name" value="GLYCOSYLTRANSFERASE"/>
    <property type="match status" value="1"/>
</dbReference>
<dbReference type="SUPFAM" id="SSF48452">
    <property type="entry name" value="TPR-like"/>
    <property type="match status" value="1"/>
</dbReference>